<dbReference type="SUPFAM" id="SSF48256">
    <property type="entry name" value="Citrate synthase"/>
    <property type="match status" value="1"/>
</dbReference>
<dbReference type="InterPro" id="IPR024176">
    <property type="entry name" value="Citrate_synthase_bac-typ"/>
</dbReference>
<dbReference type="InterPro" id="IPR016142">
    <property type="entry name" value="Citrate_synth-like_lrg_a-sub"/>
</dbReference>
<dbReference type="CDD" id="cd06117">
    <property type="entry name" value="Ec2MCS_like_1"/>
    <property type="match status" value="1"/>
</dbReference>
<dbReference type="GO" id="GO:0005975">
    <property type="term" value="P:carbohydrate metabolic process"/>
    <property type="evidence" value="ECO:0007669"/>
    <property type="project" value="TreeGrafter"/>
</dbReference>
<sequence>MSETTATGFKPKKSVALSGVTAGNTALCTVGRSGNDLHYRGYDILDLAQTSEFEEIAYLLVYGKLPSVAELRGYKAKLKALRGLPAAVKDALETVPAAAHPMDVMRTGVSVLGTVLPEKDDHNVPGARDIADRLMASFGSMLLYWYHFSHNGVRIDVETDDDSIGGHFLHLLHGEKPSDLWVRAMHTSLILYAEHEFNASTFTARVIAGTGSDMHSAITGAIGALRGPKHGGANEVAFEIQKRYDSPDDAEADIRRRVENKEVIIGFGHPVYTVSDPRNKVIKEVAHELSKDQQNTKMYDIAERLESVMWDVKKMFPNLDWFSAVSYHMMGVPTAMFTPLFVIARTSGWSAHVIEQRIDNKIIRPSANYTGPEDQQFVPIEKR</sequence>
<dbReference type="NCBIfam" id="TIGR01800">
    <property type="entry name" value="cit_synth_II"/>
    <property type="match status" value="1"/>
</dbReference>
<dbReference type="FunFam" id="1.10.580.10:FF:000004">
    <property type="entry name" value="Citrate synthase"/>
    <property type="match status" value="1"/>
</dbReference>
<dbReference type="NCBIfam" id="NF009006">
    <property type="entry name" value="PRK12351.1"/>
    <property type="match status" value="1"/>
</dbReference>
<dbReference type="EMBL" id="CABPSH010000003">
    <property type="protein sequence ID" value="VVE01095.1"/>
    <property type="molecule type" value="Genomic_DNA"/>
</dbReference>
<dbReference type="GO" id="GO:0005737">
    <property type="term" value="C:cytoplasm"/>
    <property type="evidence" value="ECO:0007669"/>
    <property type="project" value="InterPro"/>
</dbReference>
<evidence type="ECO:0000256" key="4">
    <source>
        <dbReference type="ARBA" id="ARBA00022532"/>
    </source>
</evidence>
<comment type="pathway">
    <text evidence="1">Carbohydrate metabolism; tricarboxylic acid cycle; isocitrate from oxaloacetate: step 1/2.</text>
</comment>
<evidence type="ECO:0000256" key="6">
    <source>
        <dbReference type="ARBA" id="ARBA00049052"/>
    </source>
</evidence>
<dbReference type="GO" id="GO:0019679">
    <property type="term" value="P:propionate metabolic process, methylcitrate cycle"/>
    <property type="evidence" value="ECO:0007669"/>
    <property type="project" value="UniProtKB-ARBA"/>
</dbReference>
<dbReference type="InterPro" id="IPR036969">
    <property type="entry name" value="Citrate_synthase_sf"/>
</dbReference>
<comment type="catalytic activity">
    <reaction evidence="6">
        <text>propanoyl-CoA + oxaloacetate + H2O = (2S,3S)-2-methylcitrate + CoA + H(+)</text>
        <dbReference type="Rhea" id="RHEA:23780"/>
        <dbReference type="ChEBI" id="CHEBI:15377"/>
        <dbReference type="ChEBI" id="CHEBI:15378"/>
        <dbReference type="ChEBI" id="CHEBI:16452"/>
        <dbReference type="ChEBI" id="CHEBI:57287"/>
        <dbReference type="ChEBI" id="CHEBI:57392"/>
        <dbReference type="ChEBI" id="CHEBI:58853"/>
        <dbReference type="EC" id="2.3.3.5"/>
    </reaction>
</comment>
<dbReference type="PANTHER" id="PTHR11739:SF25">
    <property type="entry name" value="CITRATE SYNTHASE-RELATED PROTEIN DDB_G0287281"/>
    <property type="match status" value="1"/>
</dbReference>
<dbReference type="Pfam" id="PF00285">
    <property type="entry name" value="Citrate_synt"/>
    <property type="match status" value="1"/>
</dbReference>
<accession>A0A5E4UQC7</accession>
<keyword evidence="4" id="KW-0816">Tricarboxylic acid cycle</keyword>
<dbReference type="OrthoDB" id="9800864at2"/>
<keyword evidence="11" id="KW-0012">Acyltransferase</keyword>
<dbReference type="UniPathway" id="UPA00223">
    <property type="reaction ID" value="UER00717"/>
</dbReference>
<dbReference type="GO" id="GO:0036440">
    <property type="term" value="F:citrate synthase activity"/>
    <property type="evidence" value="ECO:0007669"/>
    <property type="project" value="UniProtKB-EC"/>
</dbReference>
<organism evidence="11 12">
    <name type="scientific">Pandoraea eparura</name>
    <dbReference type="NCBI Taxonomy" id="2508291"/>
    <lineage>
        <taxon>Bacteria</taxon>
        <taxon>Pseudomonadati</taxon>
        <taxon>Pseudomonadota</taxon>
        <taxon>Betaproteobacteria</taxon>
        <taxon>Burkholderiales</taxon>
        <taxon>Burkholderiaceae</taxon>
        <taxon>Pandoraea</taxon>
    </lineage>
</organism>
<comment type="catalytic activity">
    <reaction evidence="7">
        <text>oxaloacetate + acetyl-CoA + H2O = citrate + CoA + H(+)</text>
        <dbReference type="Rhea" id="RHEA:16845"/>
        <dbReference type="ChEBI" id="CHEBI:15377"/>
        <dbReference type="ChEBI" id="CHEBI:15378"/>
        <dbReference type="ChEBI" id="CHEBI:16452"/>
        <dbReference type="ChEBI" id="CHEBI:16947"/>
        <dbReference type="ChEBI" id="CHEBI:57287"/>
        <dbReference type="ChEBI" id="CHEBI:57288"/>
        <dbReference type="EC" id="2.3.3.16"/>
    </reaction>
</comment>
<protein>
    <recommendedName>
        <fullName evidence="8">Citrate synthase</fullName>
    </recommendedName>
</protein>
<dbReference type="Gene3D" id="1.10.580.10">
    <property type="entry name" value="Citrate Synthase, domain 1"/>
    <property type="match status" value="1"/>
</dbReference>
<keyword evidence="12" id="KW-1185">Reference proteome</keyword>
<proteinExistence type="inferred from homology"/>
<keyword evidence="5 8" id="KW-0808">Transferase</keyword>
<evidence type="ECO:0000256" key="7">
    <source>
        <dbReference type="ARBA" id="ARBA00049288"/>
    </source>
</evidence>
<comment type="similarity">
    <text evidence="3 8 10">Belongs to the citrate synthase family.</text>
</comment>
<dbReference type="GO" id="GO:0050440">
    <property type="term" value="F:2-methylcitrate synthase activity"/>
    <property type="evidence" value="ECO:0007669"/>
    <property type="project" value="UniProtKB-EC"/>
</dbReference>
<dbReference type="InterPro" id="IPR019810">
    <property type="entry name" value="Citrate_synthase_AS"/>
</dbReference>
<dbReference type="InterPro" id="IPR011278">
    <property type="entry name" value="2-MeCitrate/Citrate_synth_II"/>
</dbReference>
<evidence type="ECO:0000256" key="9">
    <source>
        <dbReference type="PIRSR" id="PIRSR001369-1"/>
    </source>
</evidence>
<dbReference type="Proteomes" id="UP000400981">
    <property type="component" value="Unassembled WGS sequence"/>
</dbReference>
<comment type="pathway">
    <text evidence="2">Organic acid metabolism; propanoate degradation.</text>
</comment>
<dbReference type="GO" id="GO:0006099">
    <property type="term" value="P:tricarboxylic acid cycle"/>
    <property type="evidence" value="ECO:0007669"/>
    <property type="project" value="UniProtKB-UniPathway"/>
</dbReference>
<evidence type="ECO:0000256" key="8">
    <source>
        <dbReference type="PIRNR" id="PIRNR001369"/>
    </source>
</evidence>
<reference evidence="11 12" key="1">
    <citation type="submission" date="2019-08" db="EMBL/GenBank/DDBJ databases">
        <authorList>
            <person name="Peeters C."/>
        </authorList>
    </citation>
    <scope>NUCLEOTIDE SEQUENCE [LARGE SCALE GENOMIC DNA]</scope>
    <source>
        <strain evidence="11 12">LMG 31012</strain>
    </source>
</reference>
<feature type="active site" evidence="9">
    <location>
        <position position="269"/>
    </location>
</feature>
<gene>
    <name evidence="11" type="ORF">PEP31012_02123</name>
</gene>
<evidence type="ECO:0000313" key="11">
    <source>
        <dbReference type="EMBL" id="VVE01095.1"/>
    </source>
</evidence>
<evidence type="ECO:0000313" key="12">
    <source>
        <dbReference type="Proteomes" id="UP000400981"/>
    </source>
</evidence>
<dbReference type="PROSITE" id="PS00480">
    <property type="entry name" value="CITRATE_SYNTHASE"/>
    <property type="match status" value="1"/>
</dbReference>
<evidence type="ECO:0000256" key="10">
    <source>
        <dbReference type="RuleBase" id="RU003406"/>
    </source>
</evidence>
<name>A0A5E4UQC7_9BURK</name>
<dbReference type="FunFam" id="1.10.230.10:FF:000003">
    <property type="entry name" value="Citrate synthase"/>
    <property type="match status" value="1"/>
</dbReference>
<dbReference type="PANTHER" id="PTHR11739">
    <property type="entry name" value="CITRATE SYNTHASE"/>
    <property type="match status" value="1"/>
</dbReference>
<evidence type="ECO:0000256" key="3">
    <source>
        <dbReference type="ARBA" id="ARBA00010566"/>
    </source>
</evidence>
<dbReference type="AlphaFoldDB" id="A0A5E4UQC7"/>
<dbReference type="RefSeq" id="WP_150589298.1">
    <property type="nucleotide sequence ID" value="NZ_CABPSH010000003.1"/>
</dbReference>
<dbReference type="PRINTS" id="PR00143">
    <property type="entry name" value="CITRTSNTHASE"/>
</dbReference>
<feature type="active site" evidence="9">
    <location>
        <position position="320"/>
    </location>
</feature>
<dbReference type="InterPro" id="IPR016143">
    <property type="entry name" value="Citrate_synth-like_sm_a-sub"/>
</dbReference>
<evidence type="ECO:0000256" key="5">
    <source>
        <dbReference type="ARBA" id="ARBA00022679"/>
    </source>
</evidence>
<dbReference type="PIRSF" id="PIRSF001369">
    <property type="entry name" value="Citrate_synth"/>
    <property type="match status" value="1"/>
</dbReference>
<evidence type="ECO:0000256" key="1">
    <source>
        <dbReference type="ARBA" id="ARBA00004751"/>
    </source>
</evidence>
<dbReference type="InterPro" id="IPR002020">
    <property type="entry name" value="Citrate_synthase"/>
</dbReference>
<evidence type="ECO:0000256" key="2">
    <source>
        <dbReference type="ARBA" id="ARBA00005026"/>
    </source>
</evidence>
<dbReference type="Gene3D" id="1.10.230.10">
    <property type="entry name" value="Cytochrome P450-Terp, domain 2"/>
    <property type="match status" value="1"/>
</dbReference>